<dbReference type="GO" id="GO:1904294">
    <property type="term" value="P:positive regulation of ERAD pathway"/>
    <property type="evidence" value="ECO:0007669"/>
    <property type="project" value="TreeGrafter"/>
</dbReference>
<keyword evidence="2" id="KW-1133">Transmembrane helix</keyword>
<accession>A0AAW0N3J1</accession>
<dbReference type="GO" id="GO:0034976">
    <property type="term" value="P:response to endoplasmic reticulum stress"/>
    <property type="evidence" value="ECO:0007669"/>
    <property type="project" value="TreeGrafter"/>
</dbReference>
<dbReference type="Proteomes" id="UP001460270">
    <property type="component" value="Unassembled WGS sequence"/>
</dbReference>
<evidence type="ECO:0000256" key="1">
    <source>
        <dbReference type="SAM" id="MobiDB-lite"/>
    </source>
</evidence>
<evidence type="ECO:0000313" key="4">
    <source>
        <dbReference type="Proteomes" id="UP001460270"/>
    </source>
</evidence>
<dbReference type="EMBL" id="JBBPFD010000018">
    <property type="protein sequence ID" value="KAK7889883.1"/>
    <property type="molecule type" value="Genomic_DNA"/>
</dbReference>
<comment type="caution">
    <text evidence="3">The sequence shown here is derived from an EMBL/GenBank/DDBJ whole genome shotgun (WGS) entry which is preliminary data.</text>
</comment>
<evidence type="ECO:0000256" key="2">
    <source>
        <dbReference type="SAM" id="Phobius"/>
    </source>
</evidence>
<dbReference type="PANTHER" id="PTHR21650">
    <property type="entry name" value="MEMBRALIN/KINETOCHORE PROTEIN NUF2"/>
    <property type="match status" value="1"/>
</dbReference>
<keyword evidence="2" id="KW-0812">Transmembrane</keyword>
<evidence type="ECO:0008006" key="5">
    <source>
        <dbReference type="Google" id="ProtNLM"/>
    </source>
</evidence>
<feature type="compositionally biased region" description="Polar residues" evidence="1">
    <location>
        <begin position="499"/>
        <end position="516"/>
    </location>
</feature>
<feature type="transmembrane region" description="Helical" evidence="2">
    <location>
        <begin position="427"/>
        <end position="448"/>
    </location>
</feature>
<dbReference type="Pfam" id="PF09746">
    <property type="entry name" value="Membralin"/>
    <property type="match status" value="1"/>
</dbReference>
<feature type="transmembrane region" description="Helical" evidence="2">
    <location>
        <begin position="311"/>
        <end position="331"/>
    </location>
</feature>
<sequence>MSDNTPNNNVPLNNNNNNRMRNPNINQNPLINVRDRLFHALFFKMAVTYARLFPPSFRRVFEFFVLLKALFVLFILAYIHIAFSRSPINCLEGVRERWPRDGILRVEIQRNSTRAPVFLQYYDSNFQEELDSEDAGGGASVAGLSLAALQEEEEDEEEMTVEMFDNSSVHFELDLEPRLKPSLVGGAVGAGAGPSVNESQDVSFSQTTKVWPQEEYIVEYSLEYGFLRLSQSTRQRLNIPVMIVTLDPMKDECFGDGFSRFLLDEFLGYDDILMSSVKALAENEENKGFLRNVVSGEHYRFVSMWMARTSYLAAFVIMVIFTLSVSMLLRYSHHQIFVFIVDLLQMLEMNMTIAFPAAPLLTVILALVGMEAIMSEFFNDTTTAFYIILIVWLADQYDAICCHTNTSKRHWLRFVKHMHVSKNKRKLITFLCFRFFYLYHFAFYAYHYRFNGQYSSLALVTSWLFIQHSMIYFFHHYELPAILQQIRIQEMLLQNQQAGQNNPTALQDSASATVQPGPTADAPQPSHGAPSPETEGQVELQASAAASGPASGSASGPASGPAFSSTTAEVGTGDVRSELNWVAQTAAIITEALSNASQQSSTVHHRVSEGASASTAQDNVTLGTGEINMEVWVAGATQRSETEINTVGPDVTTKNKASVAASRQLQESEAATGESPTPLQTDCAILQTSGTDWDSKDEQSSSTGPS</sequence>
<feature type="transmembrane region" description="Helical" evidence="2">
    <location>
        <begin position="385"/>
        <end position="406"/>
    </location>
</feature>
<feature type="compositionally biased region" description="Polar residues" evidence="1">
    <location>
        <begin position="611"/>
        <end position="621"/>
    </location>
</feature>
<evidence type="ECO:0000313" key="3">
    <source>
        <dbReference type="EMBL" id="KAK7889883.1"/>
    </source>
</evidence>
<dbReference type="PANTHER" id="PTHR21650:SF4">
    <property type="entry name" value="MEMBRALIN"/>
    <property type="match status" value="1"/>
</dbReference>
<feature type="compositionally biased region" description="Polar residues" evidence="1">
    <location>
        <begin position="652"/>
        <end position="692"/>
    </location>
</feature>
<organism evidence="3 4">
    <name type="scientific">Mugilogobius chulae</name>
    <name type="common">yellowstripe goby</name>
    <dbReference type="NCBI Taxonomy" id="88201"/>
    <lineage>
        <taxon>Eukaryota</taxon>
        <taxon>Metazoa</taxon>
        <taxon>Chordata</taxon>
        <taxon>Craniata</taxon>
        <taxon>Vertebrata</taxon>
        <taxon>Euteleostomi</taxon>
        <taxon>Actinopterygii</taxon>
        <taxon>Neopterygii</taxon>
        <taxon>Teleostei</taxon>
        <taxon>Neoteleostei</taxon>
        <taxon>Acanthomorphata</taxon>
        <taxon>Gobiaria</taxon>
        <taxon>Gobiiformes</taxon>
        <taxon>Gobioidei</taxon>
        <taxon>Gobiidae</taxon>
        <taxon>Gobionellinae</taxon>
        <taxon>Mugilogobius</taxon>
    </lineage>
</organism>
<gene>
    <name evidence="3" type="ORF">WMY93_025443</name>
</gene>
<name>A0AAW0N3J1_9GOBI</name>
<protein>
    <recommendedName>
        <fullName evidence="5">Membralin</fullName>
    </recommendedName>
</protein>
<feature type="transmembrane region" description="Helical" evidence="2">
    <location>
        <begin position="60"/>
        <end position="81"/>
    </location>
</feature>
<feature type="region of interest" description="Disordered" evidence="1">
    <location>
        <begin position="1"/>
        <end position="23"/>
    </location>
</feature>
<reference evidence="4" key="1">
    <citation type="submission" date="2024-04" db="EMBL/GenBank/DDBJ databases">
        <title>Salinicola lusitanus LLJ914,a marine bacterium isolated from the Okinawa Trough.</title>
        <authorList>
            <person name="Li J."/>
        </authorList>
    </citation>
    <scope>NUCLEOTIDE SEQUENCE [LARGE SCALE GENOMIC DNA]</scope>
</reference>
<feature type="region of interest" description="Disordered" evidence="1">
    <location>
        <begin position="596"/>
        <end position="621"/>
    </location>
</feature>
<dbReference type="InterPro" id="IPR019144">
    <property type="entry name" value="Membralin"/>
</dbReference>
<keyword evidence="2" id="KW-0472">Membrane</keyword>
<feature type="region of interest" description="Disordered" evidence="1">
    <location>
        <begin position="499"/>
        <end position="568"/>
    </location>
</feature>
<feature type="compositionally biased region" description="Low complexity" evidence="1">
    <location>
        <begin position="542"/>
        <end position="565"/>
    </location>
</feature>
<keyword evidence="4" id="KW-1185">Reference proteome</keyword>
<dbReference type="AlphaFoldDB" id="A0AAW0N3J1"/>
<dbReference type="GO" id="GO:0005783">
    <property type="term" value="C:endoplasmic reticulum"/>
    <property type="evidence" value="ECO:0007669"/>
    <property type="project" value="TreeGrafter"/>
</dbReference>
<feature type="region of interest" description="Disordered" evidence="1">
    <location>
        <begin position="641"/>
        <end position="706"/>
    </location>
</feature>
<feature type="transmembrane region" description="Helical" evidence="2">
    <location>
        <begin position="352"/>
        <end position="373"/>
    </location>
</feature>
<proteinExistence type="predicted"/>